<feature type="compositionally biased region" description="Acidic residues" evidence="1">
    <location>
        <begin position="148"/>
        <end position="169"/>
    </location>
</feature>
<sequence length="169" mass="19801">MVMDTKGKIKDNINARRDLKIICNRPKLELDERRPNVMPKAVYTLGKEQKRRVCEWNRGIKFSNGYASNLERCVDMTELWMYGMKSHDCHARRVVDDSKWTETTAYQLEEVVRVPIVTIDNQSYDLRDPNGLQVVLEAAGISWRQLYENDDDNDDDNKDENEDNGRDDD</sequence>
<dbReference type="AlphaFoldDB" id="A0AAW2JZY8"/>
<reference evidence="2" key="1">
    <citation type="submission" date="2020-06" db="EMBL/GenBank/DDBJ databases">
        <authorList>
            <person name="Li T."/>
            <person name="Hu X."/>
            <person name="Zhang T."/>
            <person name="Song X."/>
            <person name="Zhang H."/>
            <person name="Dai N."/>
            <person name="Sheng W."/>
            <person name="Hou X."/>
            <person name="Wei L."/>
        </authorList>
    </citation>
    <scope>NUCLEOTIDE SEQUENCE</scope>
    <source>
        <strain evidence="2">KEN8</strain>
        <tissue evidence="2">Leaf</tissue>
    </source>
</reference>
<dbReference type="PANTHER" id="PTHR10775:SF182">
    <property type="entry name" value="TRANSPOSON, EN_SPM-LIKE, TRANSPOSASE-ASSOCIATED DOMAIN PROTEIN-RELATED"/>
    <property type="match status" value="1"/>
</dbReference>
<dbReference type="PANTHER" id="PTHR10775">
    <property type="entry name" value="OS08G0208400 PROTEIN"/>
    <property type="match status" value="1"/>
</dbReference>
<organism evidence="2">
    <name type="scientific">Sesamum calycinum</name>
    <dbReference type="NCBI Taxonomy" id="2727403"/>
    <lineage>
        <taxon>Eukaryota</taxon>
        <taxon>Viridiplantae</taxon>
        <taxon>Streptophyta</taxon>
        <taxon>Embryophyta</taxon>
        <taxon>Tracheophyta</taxon>
        <taxon>Spermatophyta</taxon>
        <taxon>Magnoliopsida</taxon>
        <taxon>eudicotyledons</taxon>
        <taxon>Gunneridae</taxon>
        <taxon>Pentapetalae</taxon>
        <taxon>asterids</taxon>
        <taxon>lamiids</taxon>
        <taxon>Lamiales</taxon>
        <taxon>Pedaliaceae</taxon>
        <taxon>Sesamum</taxon>
    </lineage>
</organism>
<name>A0AAW2JZY8_9LAMI</name>
<gene>
    <name evidence="2" type="ORF">Scaly_2567800</name>
</gene>
<feature type="region of interest" description="Disordered" evidence="1">
    <location>
        <begin position="146"/>
        <end position="169"/>
    </location>
</feature>
<proteinExistence type="predicted"/>
<protein>
    <submittedName>
        <fullName evidence="2">Uncharacterized protein</fullName>
    </submittedName>
</protein>
<accession>A0AAW2JZY8</accession>
<dbReference type="EMBL" id="JACGWM010000705">
    <property type="protein sequence ID" value="KAL0300170.1"/>
    <property type="molecule type" value="Genomic_DNA"/>
</dbReference>
<evidence type="ECO:0000256" key="1">
    <source>
        <dbReference type="SAM" id="MobiDB-lite"/>
    </source>
</evidence>
<comment type="caution">
    <text evidence="2">The sequence shown here is derived from an EMBL/GenBank/DDBJ whole genome shotgun (WGS) entry which is preliminary data.</text>
</comment>
<evidence type="ECO:0000313" key="2">
    <source>
        <dbReference type="EMBL" id="KAL0300170.1"/>
    </source>
</evidence>
<reference evidence="2" key="2">
    <citation type="journal article" date="2024" name="Plant">
        <title>Genomic evolution and insights into agronomic trait innovations of Sesamum species.</title>
        <authorList>
            <person name="Miao H."/>
            <person name="Wang L."/>
            <person name="Qu L."/>
            <person name="Liu H."/>
            <person name="Sun Y."/>
            <person name="Le M."/>
            <person name="Wang Q."/>
            <person name="Wei S."/>
            <person name="Zheng Y."/>
            <person name="Lin W."/>
            <person name="Duan Y."/>
            <person name="Cao H."/>
            <person name="Xiong S."/>
            <person name="Wang X."/>
            <person name="Wei L."/>
            <person name="Li C."/>
            <person name="Ma Q."/>
            <person name="Ju M."/>
            <person name="Zhao R."/>
            <person name="Li G."/>
            <person name="Mu C."/>
            <person name="Tian Q."/>
            <person name="Mei H."/>
            <person name="Zhang T."/>
            <person name="Gao T."/>
            <person name="Zhang H."/>
        </authorList>
    </citation>
    <scope>NUCLEOTIDE SEQUENCE</scope>
    <source>
        <strain evidence="2">KEN8</strain>
    </source>
</reference>